<dbReference type="PANTHER" id="PTHR42940">
    <property type="entry name" value="ALCOHOL DEHYDROGENASE 1-RELATED"/>
    <property type="match status" value="1"/>
</dbReference>
<feature type="domain" description="Alcohol dehydrogenase-like C-terminal" evidence="8">
    <location>
        <begin position="206"/>
        <end position="332"/>
    </location>
</feature>
<protein>
    <recommendedName>
        <fullName evidence="3">alcohol dehydrogenase</fullName>
        <ecNumber evidence="3">1.1.1.1</ecNumber>
    </recommendedName>
</protein>
<evidence type="ECO:0000259" key="9">
    <source>
        <dbReference type="Pfam" id="PF08240"/>
    </source>
</evidence>
<keyword evidence="4" id="KW-0479">Metal-binding</keyword>
<dbReference type="Proteomes" id="UP000324678">
    <property type="component" value="Chromosome"/>
</dbReference>
<dbReference type="Pfam" id="PF08240">
    <property type="entry name" value="ADH_N"/>
    <property type="match status" value="1"/>
</dbReference>
<dbReference type="InterPro" id="IPR011032">
    <property type="entry name" value="GroES-like_sf"/>
</dbReference>
<dbReference type="InterPro" id="IPR017743">
    <property type="entry name" value="ADH_phosphonate_catab-assoc"/>
</dbReference>
<dbReference type="SUPFAM" id="SSF50129">
    <property type="entry name" value="GroES-like"/>
    <property type="match status" value="1"/>
</dbReference>
<evidence type="ECO:0000256" key="4">
    <source>
        <dbReference type="ARBA" id="ARBA00022723"/>
    </source>
</evidence>
<feature type="domain" description="Alcohol dehydrogenase-like N-terminal" evidence="9">
    <location>
        <begin position="42"/>
        <end position="163"/>
    </location>
</feature>
<evidence type="ECO:0000256" key="3">
    <source>
        <dbReference type="ARBA" id="ARBA00013190"/>
    </source>
</evidence>
<dbReference type="OrthoDB" id="9797931at2"/>
<dbReference type="InterPro" id="IPR013149">
    <property type="entry name" value="ADH-like_C"/>
</dbReference>
<dbReference type="Pfam" id="PF00107">
    <property type="entry name" value="ADH_zinc_N"/>
    <property type="match status" value="1"/>
</dbReference>
<dbReference type="NCBIfam" id="TIGR03366">
    <property type="entry name" value="HpnZ_proposed"/>
    <property type="match status" value="1"/>
</dbReference>
<accession>A0A5C1YEA4</accession>
<dbReference type="RefSeq" id="WP_149160472.1">
    <property type="nucleotide sequence ID" value="NZ_CP043505.1"/>
</dbReference>
<dbReference type="GO" id="GO:0046872">
    <property type="term" value="F:metal ion binding"/>
    <property type="evidence" value="ECO:0007669"/>
    <property type="project" value="UniProtKB-KW"/>
</dbReference>
<evidence type="ECO:0000313" key="10">
    <source>
        <dbReference type="EMBL" id="QEO14451.1"/>
    </source>
</evidence>
<evidence type="ECO:0000256" key="7">
    <source>
        <dbReference type="ARBA" id="ARBA00023027"/>
    </source>
</evidence>
<keyword evidence="11" id="KW-1185">Reference proteome</keyword>
<dbReference type="InterPro" id="IPR013154">
    <property type="entry name" value="ADH-like_N"/>
</dbReference>
<dbReference type="GO" id="GO:0005737">
    <property type="term" value="C:cytoplasm"/>
    <property type="evidence" value="ECO:0007669"/>
    <property type="project" value="TreeGrafter"/>
</dbReference>
<evidence type="ECO:0000259" key="8">
    <source>
        <dbReference type="Pfam" id="PF00107"/>
    </source>
</evidence>
<organism evidence="10 11">
    <name type="scientific">Agromyces intestinalis</name>
    <dbReference type="NCBI Taxonomy" id="2592652"/>
    <lineage>
        <taxon>Bacteria</taxon>
        <taxon>Bacillati</taxon>
        <taxon>Actinomycetota</taxon>
        <taxon>Actinomycetes</taxon>
        <taxon>Micrococcales</taxon>
        <taxon>Microbacteriaceae</taxon>
        <taxon>Agromyces</taxon>
    </lineage>
</organism>
<dbReference type="KEGG" id="ail:FLP10_08480"/>
<dbReference type="GO" id="GO:0004022">
    <property type="term" value="F:alcohol dehydrogenase (NAD+) activity"/>
    <property type="evidence" value="ECO:0007669"/>
    <property type="project" value="UniProtKB-EC"/>
</dbReference>
<reference evidence="10 11" key="1">
    <citation type="submission" date="2019-09" db="EMBL/GenBank/DDBJ databases">
        <title>Genome sequencing of strain KACC 19306.</title>
        <authorList>
            <person name="Heo J."/>
            <person name="Kim S.-J."/>
            <person name="Kim J.-S."/>
            <person name="Hong S.-B."/>
            <person name="Kwon S.-W."/>
        </authorList>
    </citation>
    <scope>NUCLEOTIDE SEQUENCE [LARGE SCALE GENOMIC DNA]</scope>
    <source>
        <strain evidence="10 11">KACC 19306</strain>
    </source>
</reference>
<keyword evidence="6" id="KW-0560">Oxidoreductase</keyword>
<evidence type="ECO:0000256" key="1">
    <source>
        <dbReference type="ARBA" id="ARBA00001947"/>
    </source>
</evidence>
<dbReference type="Gene3D" id="3.40.50.720">
    <property type="entry name" value="NAD(P)-binding Rossmann-like Domain"/>
    <property type="match status" value="1"/>
</dbReference>
<dbReference type="EC" id="1.1.1.1" evidence="3"/>
<comment type="similarity">
    <text evidence="2">Belongs to the zinc-containing alcohol dehydrogenase family.</text>
</comment>
<sequence length="375" mass="37830">MHTVARVADHEVAVSPAPVAMVWSEPGTPHEPIAVPGVCLADGELLVEVEFATICGSDVHTASGHRPAPAPLVLGHEQVGRVVAAGGGHVLAVDGEPVILGDRIVWTVTTNCGSCDRCLGGVPQKCRTVAKYGHERLERGWELSGGFATHVQLRAGTGIVRVPARIAAEVAAPAACATATAVAALDAASRIPLDGAVVLVGGAGMIGLASTAMATAAGADVAVVDPDPRRRALARSFGAEWVLDPAAGHPGDQLRALGAIPPLVAIEASGAAASVRAAIESVDVSGVAVLVGSVSPGPAVEIDPERIVRNLITITGVHNYAPRHLQAAIDYLAGVGAAPPFEALVGATFPLADLDAALACAASGEHVRVGVDPRR</sequence>
<name>A0A5C1YEA4_9MICO</name>
<keyword evidence="5" id="KW-0862">Zinc</keyword>
<dbReference type="EMBL" id="CP043505">
    <property type="protein sequence ID" value="QEO14451.1"/>
    <property type="molecule type" value="Genomic_DNA"/>
</dbReference>
<gene>
    <name evidence="10" type="ORF">FLP10_08480</name>
</gene>
<comment type="cofactor">
    <cofactor evidence="1">
        <name>Zn(2+)</name>
        <dbReference type="ChEBI" id="CHEBI:29105"/>
    </cofactor>
</comment>
<evidence type="ECO:0000313" key="11">
    <source>
        <dbReference type="Proteomes" id="UP000324678"/>
    </source>
</evidence>
<proteinExistence type="inferred from homology"/>
<dbReference type="Gene3D" id="3.90.180.10">
    <property type="entry name" value="Medium-chain alcohol dehydrogenases, catalytic domain"/>
    <property type="match status" value="1"/>
</dbReference>
<dbReference type="SUPFAM" id="SSF51735">
    <property type="entry name" value="NAD(P)-binding Rossmann-fold domains"/>
    <property type="match status" value="1"/>
</dbReference>
<dbReference type="PANTHER" id="PTHR42940:SF3">
    <property type="entry name" value="ALCOHOL DEHYDROGENASE 1-RELATED"/>
    <property type="match status" value="1"/>
</dbReference>
<dbReference type="AlphaFoldDB" id="A0A5C1YEA4"/>
<evidence type="ECO:0000256" key="5">
    <source>
        <dbReference type="ARBA" id="ARBA00022833"/>
    </source>
</evidence>
<evidence type="ECO:0000256" key="6">
    <source>
        <dbReference type="ARBA" id="ARBA00023002"/>
    </source>
</evidence>
<keyword evidence="7" id="KW-0520">NAD</keyword>
<evidence type="ECO:0000256" key="2">
    <source>
        <dbReference type="ARBA" id="ARBA00008072"/>
    </source>
</evidence>
<dbReference type="InterPro" id="IPR036291">
    <property type="entry name" value="NAD(P)-bd_dom_sf"/>
</dbReference>